<reference evidence="2" key="1">
    <citation type="submission" date="2023-03" db="EMBL/GenBank/DDBJ databases">
        <title>Massive genome expansion in bonnet fungi (Mycena s.s.) driven by repeated elements and novel gene families across ecological guilds.</title>
        <authorList>
            <consortium name="Lawrence Berkeley National Laboratory"/>
            <person name="Harder C.B."/>
            <person name="Miyauchi S."/>
            <person name="Viragh M."/>
            <person name="Kuo A."/>
            <person name="Thoen E."/>
            <person name="Andreopoulos B."/>
            <person name="Lu D."/>
            <person name="Skrede I."/>
            <person name="Drula E."/>
            <person name="Henrissat B."/>
            <person name="Morin E."/>
            <person name="Kohler A."/>
            <person name="Barry K."/>
            <person name="LaButti K."/>
            <person name="Morin E."/>
            <person name="Salamov A."/>
            <person name="Lipzen A."/>
            <person name="Mereny Z."/>
            <person name="Hegedus B."/>
            <person name="Baldrian P."/>
            <person name="Stursova M."/>
            <person name="Weitz H."/>
            <person name="Taylor A."/>
            <person name="Grigoriev I.V."/>
            <person name="Nagy L.G."/>
            <person name="Martin F."/>
            <person name="Kauserud H."/>
        </authorList>
    </citation>
    <scope>NUCLEOTIDE SEQUENCE</scope>
    <source>
        <strain evidence="2">CBHHK067</strain>
    </source>
</reference>
<feature type="compositionally biased region" description="Acidic residues" evidence="1">
    <location>
        <begin position="332"/>
        <end position="354"/>
    </location>
</feature>
<keyword evidence="3" id="KW-1185">Reference proteome</keyword>
<organism evidence="2 3">
    <name type="scientific">Mycena rosella</name>
    <name type="common">Pink bonnet</name>
    <name type="synonym">Agaricus rosellus</name>
    <dbReference type="NCBI Taxonomy" id="1033263"/>
    <lineage>
        <taxon>Eukaryota</taxon>
        <taxon>Fungi</taxon>
        <taxon>Dikarya</taxon>
        <taxon>Basidiomycota</taxon>
        <taxon>Agaricomycotina</taxon>
        <taxon>Agaricomycetes</taxon>
        <taxon>Agaricomycetidae</taxon>
        <taxon>Agaricales</taxon>
        <taxon>Marasmiineae</taxon>
        <taxon>Mycenaceae</taxon>
        <taxon>Mycena</taxon>
    </lineage>
</organism>
<proteinExistence type="predicted"/>
<feature type="region of interest" description="Disordered" evidence="1">
    <location>
        <begin position="321"/>
        <end position="354"/>
    </location>
</feature>
<dbReference type="AlphaFoldDB" id="A0AAD7CQU6"/>
<protein>
    <submittedName>
        <fullName evidence="2">Uncharacterized protein</fullName>
    </submittedName>
</protein>
<sequence>MRKVHKHKPPVNLAESNSVLTEGTEWRKYQEQRATFHQPDTEYLARHVHHAGSTEKGAHLRKSVRAHAKGQWDIHTGLWTGRSMRERNGRAVMHPKTKALRGGAYAEETGHFVLKHAPNVLAPPVWETWRREASEGDKENSRVNEMETKGDDTRRTVERDSRHTKVATGTNPAKVPRRHSRFVGGQKERGGRWMQCEDNGRKKSGTKFEEGREEDEVVGGGWWYETNHCLARFDRTATLRQRVPLAIRLSTSTIFDNNLVHNSSLPHIVVVDNDPGPSPSPRRAAARCAPGKKKEHAENCQRVFAMLKAIRQETRSKLSPLQLEHFRQVKADEDEDAQPDDGAVEIPSDEEYVG</sequence>
<name>A0AAD7CQU6_MYCRO</name>
<evidence type="ECO:0000313" key="3">
    <source>
        <dbReference type="Proteomes" id="UP001221757"/>
    </source>
</evidence>
<evidence type="ECO:0000256" key="1">
    <source>
        <dbReference type="SAM" id="MobiDB-lite"/>
    </source>
</evidence>
<evidence type="ECO:0000313" key="2">
    <source>
        <dbReference type="EMBL" id="KAJ7658569.1"/>
    </source>
</evidence>
<dbReference type="EMBL" id="JARKIE010000277">
    <property type="protein sequence ID" value="KAJ7658569.1"/>
    <property type="molecule type" value="Genomic_DNA"/>
</dbReference>
<feature type="compositionally biased region" description="Basic and acidic residues" evidence="1">
    <location>
        <begin position="132"/>
        <end position="163"/>
    </location>
</feature>
<gene>
    <name evidence="2" type="ORF">B0H17DRAFT_1145518</name>
</gene>
<feature type="compositionally biased region" description="Basic and acidic residues" evidence="1">
    <location>
        <begin position="198"/>
        <end position="210"/>
    </location>
</feature>
<comment type="caution">
    <text evidence="2">The sequence shown here is derived from an EMBL/GenBank/DDBJ whole genome shotgun (WGS) entry which is preliminary data.</text>
</comment>
<accession>A0AAD7CQU6</accession>
<dbReference type="Proteomes" id="UP001221757">
    <property type="component" value="Unassembled WGS sequence"/>
</dbReference>
<feature type="region of interest" description="Disordered" evidence="1">
    <location>
        <begin position="132"/>
        <end position="212"/>
    </location>
</feature>